<reference evidence="3 4" key="1">
    <citation type="submission" date="2016-10" db="EMBL/GenBank/DDBJ databases">
        <authorList>
            <person name="de Groot N.N."/>
        </authorList>
    </citation>
    <scope>NUCLEOTIDE SEQUENCE [LARGE SCALE GENOMIC DNA]</scope>
    <source>
        <strain evidence="3 4">KH1P1</strain>
    </source>
</reference>
<dbReference type="PROSITE" id="PS51257">
    <property type="entry name" value="PROKAR_LIPOPROTEIN"/>
    <property type="match status" value="1"/>
</dbReference>
<dbReference type="EMBL" id="FOIL01000008">
    <property type="protein sequence ID" value="SET22478.1"/>
    <property type="molecule type" value="Genomic_DNA"/>
</dbReference>
<feature type="region of interest" description="Disordered" evidence="1">
    <location>
        <begin position="25"/>
        <end position="69"/>
    </location>
</feature>
<feature type="chain" id="PRO_5038420096" description="Lipoprotein" evidence="2">
    <location>
        <begin position="19"/>
        <end position="259"/>
    </location>
</feature>
<gene>
    <name evidence="3" type="ORF">SAMN04487771_100851</name>
</gene>
<keyword evidence="2" id="KW-0732">Signal</keyword>
<feature type="compositionally biased region" description="Low complexity" evidence="1">
    <location>
        <begin position="28"/>
        <end position="57"/>
    </location>
</feature>
<dbReference type="Proteomes" id="UP000199820">
    <property type="component" value="Unassembled WGS sequence"/>
</dbReference>
<evidence type="ECO:0000256" key="1">
    <source>
        <dbReference type="SAM" id="MobiDB-lite"/>
    </source>
</evidence>
<dbReference type="AlphaFoldDB" id="A0A1I0CT68"/>
<sequence>MRRSKVTAGALLITAALAIGGCSGGGAAKTETTAANPAETTAAASSAAEETTGNASAEETEYGSSGSEVLRLAKDSETPEGRQEITELLESNNVEKHIKKGNVYLSGKDYIGDSVEENSFYGDGTTFAFRKSDPKTGTVTDISGADAKQNATKKLFPLLSLNPDEYLGNVSGDEKETIYELVSAYSPERLGFSYVDEAGKEVQNPAEYLLIRSYTFENDSDVLKNVHVYIQKNTELPKLVRELNVQWDVKENPIVNGQK</sequence>
<keyword evidence="4" id="KW-1185">Reference proteome</keyword>
<evidence type="ECO:0000256" key="2">
    <source>
        <dbReference type="SAM" id="SignalP"/>
    </source>
</evidence>
<evidence type="ECO:0000313" key="3">
    <source>
        <dbReference type="EMBL" id="SET22478.1"/>
    </source>
</evidence>
<protein>
    <recommendedName>
        <fullName evidence="5">Lipoprotein</fullName>
    </recommendedName>
</protein>
<accession>A0A1I0CT68</accession>
<name>A0A1I0CT68_9FIRM</name>
<evidence type="ECO:0008006" key="5">
    <source>
        <dbReference type="Google" id="ProtNLM"/>
    </source>
</evidence>
<evidence type="ECO:0000313" key="4">
    <source>
        <dbReference type="Proteomes" id="UP000199820"/>
    </source>
</evidence>
<dbReference type="RefSeq" id="WP_074648945.1">
    <property type="nucleotide sequence ID" value="NZ_FOIL01000008.1"/>
</dbReference>
<proteinExistence type="predicted"/>
<organism evidence="3 4">
    <name type="scientific">[Clostridium] aminophilum</name>
    <dbReference type="NCBI Taxonomy" id="1526"/>
    <lineage>
        <taxon>Bacteria</taxon>
        <taxon>Bacillati</taxon>
        <taxon>Bacillota</taxon>
        <taxon>Clostridia</taxon>
        <taxon>Lachnospirales</taxon>
        <taxon>Lachnospiraceae</taxon>
    </lineage>
</organism>
<dbReference type="OrthoDB" id="9796020at2"/>
<feature type="signal peptide" evidence="2">
    <location>
        <begin position="1"/>
        <end position="18"/>
    </location>
</feature>